<dbReference type="InterPro" id="IPR029060">
    <property type="entry name" value="PIN-like_dom_sf"/>
</dbReference>
<dbReference type="KEGG" id="scd:Spica_2017"/>
<dbReference type="eggNOG" id="COG3744">
    <property type="taxonomic scope" value="Bacteria"/>
</dbReference>
<proteinExistence type="predicted"/>
<accession>F8EXY1</accession>
<protein>
    <submittedName>
        <fullName evidence="2">PilT protein domain protein</fullName>
    </submittedName>
</protein>
<dbReference type="InterPro" id="IPR041705">
    <property type="entry name" value="PIN_Sll0205"/>
</dbReference>
<dbReference type="EMBL" id="CP002868">
    <property type="protein sequence ID" value="AEJ20145.1"/>
    <property type="molecule type" value="Genomic_DNA"/>
</dbReference>
<dbReference type="AlphaFoldDB" id="F8EXY1"/>
<dbReference type="Pfam" id="PF01850">
    <property type="entry name" value="PIN"/>
    <property type="match status" value="1"/>
</dbReference>
<reference evidence="3" key="1">
    <citation type="journal article" date="2013" name="Stand. Genomic Sci.">
        <title>Genome sequence of the thermophilic fresh-water bacterium Spirochaeta caldaria type strain (H1(T)), reclassification of Spirochaeta caldaria, Spirochaeta stenostrepta, and Spirochaeta zuelzerae in the genus Treponema as Treponema caldaria comb. nov., Treponema stenostrepta comb. nov., and Treponema zuelzerae comb. nov., and emendation of the genus Treponema.</title>
        <authorList>
            <person name="Abt B."/>
            <person name="Goker M."/>
            <person name="Scheuner C."/>
            <person name="Han C."/>
            <person name="Lu M."/>
            <person name="Misra M."/>
            <person name="Lapidus A."/>
            <person name="Nolan M."/>
            <person name="Lucas S."/>
            <person name="Hammon N."/>
            <person name="Deshpande S."/>
            <person name="Cheng J.F."/>
            <person name="Tapia R."/>
            <person name="Goodwin L.A."/>
            <person name="Pitluck S."/>
            <person name="Liolios K."/>
            <person name="Pagani I."/>
            <person name="Ivanova N."/>
            <person name="Mavromatis K."/>
            <person name="Mikhailova N."/>
            <person name="Huntemann M."/>
            <person name="Pati A."/>
            <person name="Chen A."/>
            <person name="Palaniappan K."/>
            <person name="Land M."/>
            <person name="Hauser L."/>
            <person name="Jeffries C.D."/>
            <person name="Rohde M."/>
            <person name="Spring S."/>
            <person name="Gronow S."/>
            <person name="Detter J.C."/>
            <person name="Bristow J."/>
            <person name="Eisen J.A."/>
            <person name="Markowitz V."/>
            <person name="Hugenholtz P."/>
            <person name="Kyrpides N.C."/>
            <person name="Woyke T."/>
            <person name="Klenk H.P."/>
        </authorList>
    </citation>
    <scope>NUCLEOTIDE SEQUENCE</scope>
    <source>
        <strain evidence="3">ATCC 51460 / DSM 7334 / H1</strain>
    </source>
</reference>
<dbReference type="PANTHER" id="PTHR36173">
    <property type="entry name" value="RIBONUCLEASE VAPC16-RELATED"/>
    <property type="match status" value="1"/>
</dbReference>
<keyword evidence="3" id="KW-1185">Reference proteome</keyword>
<dbReference type="CDD" id="cd09872">
    <property type="entry name" value="PIN_Sll0205-like"/>
    <property type="match status" value="1"/>
</dbReference>
<dbReference type="PANTHER" id="PTHR36173:SF2">
    <property type="entry name" value="RIBONUCLEASE VAPC16"/>
    <property type="match status" value="1"/>
</dbReference>
<dbReference type="Proteomes" id="UP000000503">
    <property type="component" value="Chromosome"/>
</dbReference>
<dbReference type="InterPro" id="IPR052919">
    <property type="entry name" value="TA_system_RNase"/>
</dbReference>
<dbReference type="HOGENOM" id="CLU_129890_0_1_12"/>
<dbReference type="STRING" id="744872.Spica_2017"/>
<dbReference type="SUPFAM" id="SSF88723">
    <property type="entry name" value="PIN domain-like"/>
    <property type="match status" value="1"/>
</dbReference>
<evidence type="ECO:0000313" key="2">
    <source>
        <dbReference type="EMBL" id="AEJ20145.1"/>
    </source>
</evidence>
<evidence type="ECO:0000259" key="1">
    <source>
        <dbReference type="Pfam" id="PF01850"/>
    </source>
</evidence>
<evidence type="ECO:0000313" key="3">
    <source>
        <dbReference type="Proteomes" id="UP000000503"/>
    </source>
</evidence>
<organism evidence="2 3">
    <name type="scientific">Gracilinema caldarium (strain ATCC 51460 / DSM 7334 / H1)</name>
    <name type="common">Treponema caldarium</name>
    <dbReference type="NCBI Taxonomy" id="744872"/>
    <lineage>
        <taxon>Bacteria</taxon>
        <taxon>Pseudomonadati</taxon>
        <taxon>Spirochaetota</taxon>
        <taxon>Spirochaetia</taxon>
        <taxon>Spirochaetales</taxon>
        <taxon>Breznakiellaceae</taxon>
        <taxon>Gracilinema</taxon>
    </lineage>
</organism>
<dbReference type="RefSeq" id="WP_013969434.1">
    <property type="nucleotide sequence ID" value="NC_015732.1"/>
</dbReference>
<sequence length="131" mass="14758">MGIMTYLLDTCTLLWWWSDPGRLSPRVLSLIKDRENPCLVSVASAWEVATKYRIGKYPQGFLVITDWEQRVWEDGFIEFPISWSHALKAGSLPGEHRDPFDRMIAAQAIISNISVLTCDSAIAGLGAMTVW</sequence>
<dbReference type="Gene3D" id="3.40.50.1010">
    <property type="entry name" value="5'-nuclease"/>
    <property type="match status" value="1"/>
</dbReference>
<name>F8EXY1_GRAC1</name>
<gene>
    <name evidence="2" type="ordered locus">Spica_2017</name>
</gene>
<dbReference type="InterPro" id="IPR002716">
    <property type="entry name" value="PIN_dom"/>
</dbReference>
<feature type="domain" description="PIN" evidence="1">
    <location>
        <begin position="6"/>
        <end position="123"/>
    </location>
</feature>